<dbReference type="PANTHER" id="PTHR10157:SF23">
    <property type="entry name" value="MOXD1 HOMOLOG 1"/>
    <property type="match status" value="1"/>
</dbReference>
<organism evidence="12 13">
    <name type="scientific">Biomphalaria glabrata</name>
    <name type="common">Bloodfluke planorb</name>
    <name type="synonym">Freshwater snail</name>
    <dbReference type="NCBI Taxonomy" id="6526"/>
    <lineage>
        <taxon>Eukaryota</taxon>
        <taxon>Metazoa</taxon>
        <taxon>Spiralia</taxon>
        <taxon>Lophotrochozoa</taxon>
        <taxon>Mollusca</taxon>
        <taxon>Gastropoda</taxon>
        <taxon>Heterobranchia</taxon>
        <taxon>Euthyneura</taxon>
        <taxon>Panpulmonata</taxon>
        <taxon>Hygrophila</taxon>
        <taxon>Lymnaeoidea</taxon>
        <taxon>Planorbidae</taxon>
        <taxon>Biomphalaria</taxon>
    </lineage>
</organism>
<feature type="chain" id="PRO_5012361271" description="DOMON domain-containing protein" evidence="8">
    <location>
        <begin position="18"/>
        <end position="601"/>
    </location>
</feature>
<dbReference type="PROSITE" id="PS00084">
    <property type="entry name" value="CU2_MONOOXYGENASE_1"/>
    <property type="match status" value="1"/>
</dbReference>
<keyword evidence="8" id="KW-0732">Signal</keyword>
<protein>
    <recommendedName>
        <fullName evidence="14">DOMON domain-containing protein</fullName>
    </recommendedName>
</protein>
<keyword evidence="2" id="KW-0560">Oxidoreductase</keyword>
<feature type="domain" description="Copper type II ascorbate-dependent monooxygenase N-terminal" evidence="9">
    <location>
        <begin position="167"/>
        <end position="282"/>
    </location>
</feature>
<evidence type="ECO:0000313" key="13">
    <source>
        <dbReference type="Proteomes" id="UP000076420"/>
    </source>
</evidence>
<dbReference type="KEGG" id="bgt:106068157"/>
<keyword evidence="7" id="KW-0472">Membrane</keyword>
<dbReference type="OrthoDB" id="129121at2759"/>
<keyword evidence="3" id="KW-0186">Copper</keyword>
<dbReference type="InterPro" id="IPR036939">
    <property type="entry name" value="Cu2_ascorb_mOase_N_sf"/>
</dbReference>
<dbReference type="PANTHER" id="PTHR10157">
    <property type="entry name" value="DOPAMINE BETA HYDROXYLASE RELATED"/>
    <property type="match status" value="1"/>
</dbReference>
<evidence type="ECO:0000256" key="4">
    <source>
        <dbReference type="ARBA" id="ARBA00023033"/>
    </source>
</evidence>
<dbReference type="Gene3D" id="2.60.120.310">
    <property type="entry name" value="Copper type II, ascorbate-dependent monooxygenase, N-terminal domain"/>
    <property type="match status" value="1"/>
</dbReference>
<gene>
    <name evidence="12" type="primary">106068157</name>
</gene>
<keyword evidence="7" id="KW-0812">Transmembrane</keyword>
<evidence type="ECO:0000313" key="12">
    <source>
        <dbReference type="EnsemblMetazoa" id="BGLB008036-PB"/>
    </source>
</evidence>
<keyword evidence="1" id="KW-0479">Metal-binding</keyword>
<dbReference type="InterPro" id="IPR014784">
    <property type="entry name" value="Cu2_ascorb_mOase-like_C"/>
</dbReference>
<dbReference type="InterPro" id="IPR000945">
    <property type="entry name" value="DBH-like"/>
</dbReference>
<evidence type="ECO:0000259" key="9">
    <source>
        <dbReference type="Pfam" id="PF01082"/>
    </source>
</evidence>
<evidence type="ECO:0000256" key="3">
    <source>
        <dbReference type="ARBA" id="ARBA00023008"/>
    </source>
</evidence>
<keyword evidence="6" id="KW-0325">Glycoprotein</keyword>
<dbReference type="Pfam" id="PF01082">
    <property type="entry name" value="Cu2_monooxygen"/>
    <property type="match status" value="1"/>
</dbReference>
<dbReference type="GO" id="GO:0004500">
    <property type="term" value="F:dopamine beta-monooxygenase activity"/>
    <property type="evidence" value="ECO:0007669"/>
    <property type="project" value="InterPro"/>
</dbReference>
<evidence type="ECO:0000259" key="11">
    <source>
        <dbReference type="Pfam" id="PF24784"/>
    </source>
</evidence>
<dbReference type="Pfam" id="PF03712">
    <property type="entry name" value="Cu2_monoox_C"/>
    <property type="match status" value="1"/>
</dbReference>
<evidence type="ECO:0000256" key="6">
    <source>
        <dbReference type="ARBA" id="ARBA00023180"/>
    </source>
</evidence>
<feature type="domain" description="Copper type II ascorbate-dependent monooxygenase C-terminal" evidence="10">
    <location>
        <begin position="304"/>
        <end position="450"/>
    </location>
</feature>
<sequence>MAIRIIVSVLLASCVTSYRIYQKRIPNGDSVPHPCKANNVWEGVGHFNDEGAGFRNVFGEDFEKEGKIWTEALCRKDSDGDGLTNGQELGDPECVWKENTLPSRHVNITHPGICDPWNSPNCLSKNTSHSRYYNQEEWMKEMCKQRDFICPGINETDVHTVNFTIAPGTRVPAKETIYMCQYFDFRKMAPQDEYHLIAVKPIQDNKYVIHHMKLFACTDDSVSFNQEPFLCGAHPSPSCTTELSVWSVGLTGDCYHAMTGITIGNKGFKTFAISVHWNNPDIRSDWIDSSGMMAYFTNKKRPHEAGTYSLGPWQFLLPPRQPSVSITSTCPSQCTRKIIKNYMNVTSAWNHMHLAGKQMSIKIVRNKTEVLYLTNEMTYNYDSPELMLYSENPFQILPGDEIITKCTYSTSKRNSATIAGQSTFDEMCTGFLIYYPKENVENLDCFTYGPDVNRCDMSTYQGCSNLFNYSNTEWLNSTQMYRDLVSNCRRYGPCFKECLDSILRLKNSNPCLNGEIFDYIKQHMWYSSVIGQELLSLFSSCAVEVYKALENTNTASTNTATAPTPNKDTAGNNLGTTTKPLVLTFYLVIAFVFSIFIHMSS</sequence>
<feature type="transmembrane region" description="Helical" evidence="7">
    <location>
        <begin position="581"/>
        <end position="599"/>
    </location>
</feature>
<dbReference type="VEuPathDB" id="VectorBase:BGLB008036"/>
<dbReference type="AlphaFoldDB" id="A0A2C9JTX6"/>
<feature type="signal peptide" evidence="8">
    <location>
        <begin position="1"/>
        <end position="17"/>
    </location>
</feature>
<dbReference type="EnsemblMetazoa" id="BGLB008036-RB">
    <property type="protein sequence ID" value="BGLB008036-PB"/>
    <property type="gene ID" value="BGLB008036"/>
</dbReference>
<evidence type="ECO:0000256" key="1">
    <source>
        <dbReference type="ARBA" id="ARBA00022723"/>
    </source>
</evidence>
<dbReference type="InterPro" id="IPR024548">
    <property type="entry name" value="Cu2_monoox_C"/>
</dbReference>
<keyword evidence="7" id="KW-1133">Transmembrane helix</keyword>
<dbReference type="Gene3D" id="2.60.120.230">
    <property type="match status" value="1"/>
</dbReference>
<dbReference type="GO" id="GO:0005507">
    <property type="term" value="F:copper ion binding"/>
    <property type="evidence" value="ECO:0007669"/>
    <property type="project" value="InterPro"/>
</dbReference>
<dbReference type="InterPro" id="IPR008977">
    <property type="entry name" value="PHM/PNGase_F_dom_sf"/>
</dbReference>
<evidence type="ECO:0000259" key="10">
    <source>
        <dbReference type="Pfam" id="PF03712"/>
    </source>
</evidence>
<dbReference type="VEuPathDB" id="VectorBase:BGLAX_036091"/>
<evidence type="ECO:0000256" key="7">
    <source>
        <dbReference type="SAM" id="Phobius"/>
    </source>
</evidence>
<dbReference type="Proteomes" id="UP000076420">
    <property type="component" value="Unassembled WGS sequence"/>
</dbReference>
<dbReference type="SUPFAM" id="SSF49742">
    <property type="entry name" value="PHM/PNGase F"/>
    <property type="match status" value="2"/>
</dbReference>
<evidence type="ECO:0000256" key="8">
    <source>
        <dbReference type="SAM" id="SignalP"/>
    </source>
</evidence>
<evidence type="ECO:0000256" key="5">
    <source>
        <dbReference type="ARBA" id="ARBA00023157"/>
    </source>
</evidence>
<accession>A0A2C9JTX6</accession>
<dbReference type="Pfam" id="PF24784">
    <property type="entry name" value="Temptin_C"/>
    <property type="match status" value="1"/>
</dbReference>
<keyword evidence="4" id="KW-0503">Monooxygenase</keyword>
<dbReference type="InterPro" id="IPR057626">
    <property type="entry name" value="S-S_Temptin"/>
</dbReference>
<reference evidence="12" key="1">
    <citation type="submission" date="2020-05" db="UniProtKB">
        <authorList>
            <consortium name="EnsemblMetazoa"/>
        </authorList>
    </citation>
    <scope>IDENTIFICATION</scope>
    <source>
        <strain evidence="12">BB02</strain>
    </source>
</reference>
<evidence type="ECO:0008006" key="14">
    <source>
        <dbReference type="Google" id="ProtNLM"/>
    </source>
</evidence>
<dbReference type="InterPro" id="IPR000323">
    <property type="entry name" value="Cu2_ascorb_mOase_N"/>
</dbReference>
<feature type="domain" description="Temptin Cys/Cys disulfide" evidence="11">
    <location>
        <begin position="16"/>
        <end position="113"/>
    </location>
</feature>
<evidence type="ECO:0000256" key="2">
    <source>
        <dbReference type="ARBA" id="ARBA00023002"/>
    </source>
</evidence>
<name>A0A2C9JTX6_BIOGL</name>
<proteinExistence type="predicted"/>
<dbReference type="InterPro" id="IPR020611">
    <property type="entry name" value="Cu2_ascorb_mOase_CS-1"/>
</dbReference>
<keyword evidence="5" id="KW-1015">Disulfide bond</keyword>